<proteinExistence type="predicted"/>
<dbReference type="InterPro" id="IPR014546">
    <property type="entry name" value="UCP028440_lipidA_biosyn"/>
</dbReference>
<evidence type="ECO:0000256" key="1">
    <source>
        <dbReference type="SAM" id="Phobius"/>
    </source>
</evidence>
<feature type="transmembrane region" description="Helical" evidence="1">
    <location>
        <begin position="52"/>
        <end position="69"/>
    </location>
</feature>
<gene>
    <name evidence="3" type="ORF">TRIHO_26990</name>
</gene>
<dbReference type="GO" id="GO:0008915">
    <property type="term" value="F:lipid-A-disaccharide synthase activity"/>
    <property type="evidence" value="ECO:0007669"/>
    <property type="project" value="InterPro"/>
</dbReference>
<comment type="caution">
    <text evidence="3">The sequence shown here is derived from an EMBL/GenBank/DDBJ whole genome shotgun (WGS) entry which is preliminary data.</text>
</comment>
<accession>A0A132BVI5</accession>
<dbReference type="AlphaFoldDB" id="A0A132BVI5"/>
<feature type="domain" description="Lipid A biosynthesis N-terminal" evidence="2">
    <location>
        <begin position="22"/>
        <end position="93"/>
    </location>
</feature>
<feature type="transmembrane region" description="Helical" evidence="1">
    <location>
        <begin position="17"/>
        <end position="40"/>
    </location>
</feature>
<feature type="transmembrane region" description="Helical" evidence="1">
    <location>
        <begin position="75"/>
        <end position="95"/>
    </location>
</feature>
<dbReference type="GO" id="GO:0016020">
    <property type="term" value="C:membrane"/>
    <property type="evidence" value="ECO:0007669"/>
    <property type="project" value="GOC"/>
</dbReference>
<dbReference type="InterPro" id="IPR011499">
    <property type="entry name" value="Lipid_A_biosynth_N"/>
</dbReference>
<evidence type="ECO:0000313" key="3">
    <source>
        <dbReference type="EMBL" id="KUP92395.1"/>
    </source>
</evidence>
<dbReference type="Proteomes" id="UP000068382">
    <property type="component" value="Unassembled WGS sequence"/>
</dbReference>
<evidence type="ECO:0000313" key="4">
    <source>
        <dbReference type="Proteomes" id="UP000068382"/>
    </source>
</evidence>
<reference evidence="3 4" key="1">
    <citation type="submission" date="2015-12" db="EMBL/GenBank/DDBJ databases">
        <title>Genome sequence of the marine Rhodobacteraceae strain O3.65, Candidatus Tritonibacter horizontis.</title>
        <authorList>
            <person name="Poehlein A."/>
            <person name="Giebel H.A."/>
            <person name="Voget S."/>
            <person name="Brinkhoff T."/>
        </authorList>
    </citation>
    <scope>NUCLEOTIDE SEQUENCE [LARGE SCALE GENOMIC DNA]</scope>
    <source>
        <strain evidence="3 4">O3.65</strain>
    </source>
</reference>
<dbReference type="Gene3D" id="1.20.1280.290">
    <property type="match status" value="1"/>
</dbReference>
<protein>
    <submittedName>
        <fullName evidence="3">Lipid-A-disaccharide synthase</fullName>
    </submittedName>
</protein>
<name>A0A132BVI5_9RHOB</name>
<organism evidence="3 4">
    <name type="scientific">Tritonibacter horizontis</name>
    <dbReference type="NCBI Taxonomy" id="1768241"/>
    <lineage>
        <taxon>Bacteria</taxon>
        <taxon>Pseudomonadati</taxon>
        <taxon>Pseudomonadota</taxon>
        <taxon>Alphaproteobacteria</taxon>
        <taxon>Rhodobacterales</taxon>
        <taxon>Paracoccaceae</taxon>
        <taxon>Tritonibacter</taxon>
    </lineage>
</organism>
<sequence length="105" mass="12227">MIEGILEFFKVESTLELTWVIVGLGAQMMFSMRFVLQWWASEKEGRSVIPEVFWWFSIFGGLTLFAYALHRQDPVFILGQSLGVVIYARNLWLIYAEKRTTTQSV</sequence>
<evidence type="ECO:0000259" key="2">
    <source>
        <dbReference type="SMART" id="SM01259"/>
    </source>
</evidence>
<keyword evidence="1" id="KW-0472">Membrane</keyword>
<dbReference type="EMBL" id="LPUY01000075">
    <property type="protein sequence ID" value="KUP92395.1"/>
    <property type="molecule type" value="Genomic_DNA"/>
</dbReference>
<dbReference type="Pfam" id="PF07578">
    <property type="entry name" value="LAB_N"/>
    <property type="match status" value="1"/>
</dbReference>
<keyword evidence="1" id="KW-1133">Transmembrane helix</keyword>
<keyword evidence="4" id="KW-1185">Reference proteome</keyword>
<dbReference type="SMART" id="SM01259">
    <property type="entry name" value="LAB_N"/>
    <property type="match status" value="1"/>
</dbReference>
<dbReference type="OrthoDB" id="9793186at2"/>
<dbReference type="PIRSF" id="PIRSF028440">
    <property type="entry name" value="UCP_LAB_N"/>
    <property type="match status" value="1"/>
</dbReference>
<dbReference type="RefSeq" id="WP_068244580.1">
    <property type="nucleotide sequence ID" value="NZ_LPUY01000075.1"/>
</dbReference>
<dbReference type="GO" id="GO:0009245">
    <property type="term" value="P:lipid A biosynthetic process"/>
    <property type="evidence" value="ECO:0007669"/>
    <property type="project" value="InterPro"/>
</dbReference>
<keyword evidence="1" id="KW-0812">Transmembrane</keyword>